<keyword evidence="5 13" id="KW-0863">Zinc-finger</keyword>
<dbReference type="InterPro" id="IPR019786">
    <property type="entry name" value="Zinc_finger_PHD-type_CS"/>
</dbReference>
<dbReference type="GO" id="GO:0005634">
    <property type="term" value="C:nucleus"/>
    <property type="evidence" value="ECO:0007669"/>
    <property type="project" value="UniProtKB-SubCell"/>
</dbReference>
<feature type="site" description="Histone H3K4me3 binding" evidence="11">
    <location>
        <position position="284"/>
    </location>
</feature>
<evidence type="ECO:0000313" key="18">
    <source>
        <dbReference type="Proteomes" id="UP001182556"/>
    </source>
</evidence>
<feature type="binding site" evidence="12">
    <location>
        <position position="318"/>
    </location>
    <ligand>
        <name>Zn(2+)</name>
        <dbReference type="ChEBI" id="CHEBI:29105"/>
        <label>2</label>
    </ligand>
</feature>
<dbReference type="InterPro" id="IPR028651">
    <property type="entry name" value="ING_fam"/>
</dbReference>
<dbReference type="SMART" id="SM01408">
    <property type="entry name" value="ING"/>
    <property type="match status" value="1"/>
</dbReference>
<feature type="binding site" evidence="12">
    <location>
        <position position="298"/>
    </location>
    <ligand>
        <name>Zn(2+)</name>
        <dbReference type="ChEBI" id="CHEBI:29105"/>
        <label>1</label>
    </ligand>
</feature>
<keyword evidence="18" id="KW-1185">Reference proteome</keyword>
<comment type="subunit">
    <text evidence="14">Component of an histone acetyltransferase complex. Interacts with H3K4me3 and to a lesser extent with H3K4me2.</text>
</comment>
<comment type="similarity">
    <text evidence="2 14">Belongs to the ING family.</text>
</comment>
<sequence>MAASGFVNVHPHFNAEDAANVAVEYVGSLDNLPSEVTYLLGEIAEKDAKINHLLGRIHQRHYGLTKNIKHIASQPPSGTSTPTASFPLPIPAGQPLPIGQLPPKDQQVMQKIQGEWAKVEQYQLDKIKLATRLEAIISRARERGQAEWRKVGGMDLDEIEKQDGRTLFGELGGSEVLLPSSGLGSGSDGRPLKKRKPNALPLPVPGQLTPQIVHPPAAAMPPPPAPSRPSLSARGSRHGRHVSSSTLSEDADADGEADVGDGDGETEADDTLYCFCQKKSYGEMIGCDNEKCDYEWFHVTCVSMQGIPLPETWYCPVCVKTLGLLSSDGTKAGGQRGQKARKR</sequence>
<feature type="compositionally biased region" description="Pro residues" evidence="15">
    <location>
        <begin position="218"/>
        <end position="227"/>
    </location>
</feature>
<evidence type="ECO:0000256" key="5">
    <source>
        <dbReference type="ARBA" id="ARBA00022771"/>
    </source>
</evidence>
<feature type="region of interest" description="Disordered" evidence="15">
    <location>
        <begin position="172"/>
        <end position="264"/>
    </location>
</feature>
<evidence type="ECO:0000313" key="17">
    <source>
        <dbReference type="EMBL" id="KAK1925758.1"/>
    </source>
</evidence>
<feature type="site" description="Histone H3K4me3 binding" evidence="11">
    <location>
        <position position="296"/>
    </location>
</feature>
<evidence type="ECO:0000256" key="11">
    <source>
        <dbReference type="PIRSR" id="PIRSR628651-50"/>
    </source>
</evidence>
<dbReference type="PROSITE" id="PS50016">
    <property type="entry name" value="ZF_PHD_2"/>
    <property type="match status" value="1"/>
</dbReference>
<dbReference type="GO" id="GO:0008270">
    <property type="term" value="F:zinc ion binding"/>
    <property type="evidence" value="ECO:0007669"/>
    <property type="project" value="UniProtKB-KW"/>
</dbReference>
<dbReference type="PROSITE" id="PS01359">
    <property type="entry name" value="ZF_PHD_1"/>
    <property type="match status" value="1"/>
</dbReference>
<evidence type="ECO:0000256" key="12">
    <source>
        <dbReference type="PIRSR" id="PIRSR628651-51"/>
    </source>
</evidence>
<dbReference type="Proteomes" id="UP001182556">
    <property type="component" value="Unassembled WGS sequence"/>
</dbReference>
<keyword evidence="7 14" id="KW-0156">Chromatin regulator</keyword>
<gene>
    <name evidence="17" type="ORF">DB88DRAFT_210205</name>
</gene>
<dbReference type="GO" id="GO:0000785">
    <property type="term" value="C:chromatin"/>
    <property type="evidence" value="ECO:0007669"/>
    <property type="project" value="UniProtKB-ARBA"/>
</dbReference>
<evidence type="ECO:0000256" key="9">
    <source>
        <dbReference type="ARBA" id="ARBA00023163"/>
    </source>
</evidence>
<evidence type="ECO:0000259" key="16">
    <source>
        <dbReference type="PROSITE" id="PS50016"/>
    </source>
</evidence>
<name>A0AAD9FTB2_PAPLA</name>
<evidence type="ECO:0000256" key="6">
    <source>
        <dbReference type="ARBA" id="ARBA00022833"/>
    </source>
</evidence>
<dbReference type="AlphaFoldDB" id="A0AAD9FTB2"/>
<dbReference type="InterPro" id="IPR013083">
    <property type="entry name" value="Znf_RING/FYVE/PHD"/>
</dbReference>
<comment type="subcellular location">
    <subcellularLocation>
        <location evidence="1 14">Nucleus</location>
    </subcellularLocation>
</comment>
<reference evidence="17" key="1">
    <citation type="submission" date="2023-02" db="EMBL/GenBank/DDBJ databases">
        <title>Identification and recombinant expression of a fungal hydrolase from Papiliotrema laurentii that hydrolyzes apple cutin and clears colloidal polyester polyurethane.</title>
        <authorList>
            <consortium name="DOE Joint Genome Institute"/>
            <person name="Roman V.A."/>
            <person name="Bojanowski C."/>
            <person name="Crable B.R."/>
            <person name="Wagner D.N."/>
            <person name="Hung C.S."/>
            <person name="Nadeau L.J."/>
            <person name="Schratz L."/>
            <person name="Haridas S."/>
            <person name="Pangilinan J."/>
            <person name="Lipzen A."/>
            <person name="Na H."/>
            <person name="Yan M."/>
            <person name="Ng V."/>
            <person name="Grigoriev I.V."/>
            <person name="Spatafora J.W."/>
            <person name="Barlow D."/>
            <person name="Biffinger J."/>
            <person name="Kelley-Loughnane N."/>
            <person name="Varaljay V.A."/>
            <person name="Crookes-Goodson W.J."/>
        </authorList>
    </citation>
    <scope>NUCLEOTIDE SEQUENCE</scope>
    <source>
        <strain evidence="17">5307AH</strain>
    </source>
</reference>
<evidence type="ECO:0000256" key="4">
    <source>
        <dbReference type="ARBA" id="ARBA00022723"/>
    </source>
</evidence>
<dbReference type="CDD" id="cd15505">
    <property type="entry name" value="PHD_ING"/>
    <property type="match status" value="1"/>
</dbReference>
<feature type="binding site" evidence="12">
    <location>
        <position position="276"/>
    </location>
    <ligand>
        <name>Zn(2+)</name>
        <dbReference type="ChEBI" id="CHEBI:29105"/>
        <label>1</label>
    </ligand>
</feature>
<dbReference type="Gene3D" id="6.10.140.1740">
    <property type="match status" value="1"/>
</dbReference>
<dbReference type="CDD" id="cd16858">
    <property type="entry name" value="ING_ING3_Yng2p"/>
    <property type="match status" value="1"/>
</dbReference>
<feature type="binding site" evidence="12">
    <location>
        <position position="287"/>
    </location>
    <ligand>
        <name>Zn(2+)</name>
        <dbReference type="ChEBI" id="CHEBI:29105"/>
        <label>2</label>
    </ligand>
</feature>
<evidence type="ECO:0000256" key="10">
    <source>
        <dbReference type="ARBA" id="ARBA00023242"/>
    </source>
</evidence>
<dbReference type="InterPro" id="IPR011011">
    <property type="entry name" value="Znf_FYVE_PHD"/>
</dbReference>
<proteinExistence type="inferred from homology"/>
<feature type="compositionally biased region" description="Low complexity" evidence="15">
    <location>
        <begin position="173"/>
        <end position="182"/>
    </location>
</feature>
<evidence type="ECO:0000256" key="15">
    <source>
        <dbReference type="SAM" id="MobiDB-lite"/>
    </source>
</evidence>
<dbReference type="PANTHER" id="PTHR10333:SF103">
    <property type="entry name" value="INHIBITOR OF GROWTH PROTEIN 3"/>
    <property type="match status" value="1"/>
</dbReference>
<feature type="compositionally biased region" description="Acidic residues" evidence="15">
    <location>
        <begin position="249"/>
        <end position="264"/>
    </location>
</feature>
<organism evidence="17 18">
    <name type="scientific">Papiliotrema laurentii</name>
    <name type="common">Cryptococcus laurentii</name>
    <dbReference type="NCBI Taxonomy" id="5418"/>
    <lineage>
        <taxon>Eukaryota</taxon>
        <taxon>Fungi</taxon>
        <taxon>Dikarya</taxon>
        <taxon>Basidiomycota</taxon>
        <taxon>Agaricomycotina</taxon>
        <taxon>Tremellomycetes</taxon>
        <taxon>Tremellales</taxon>
        <taxon>Rhynchogastremaceae</taxon>
        <taxon>Papiliotrema</taxon>
    </lineage>
</organism>
<keyword evidence="9" id="KW-0804">Transcription</keyword>
<evidence type="ECO:0000256" key="13">
    <source>
        <dbReference type="PROSITE-ProRule" id="PRU00146"/>
    </source>
</evidence>
<dbReference type="SMART" id="SM00249">
    <property type="entry name" value="PHD"/>
    <property type="match status" value="1"/>
</dbReference>
<evidence type="ECO:0000256" key="2">
    <source>
        <dbReference type="ARBA" id="ARBA00010210"/>
    </source>
</evidence>
<dbReference type="EMBL" id="JAODAN010000003">
    <property type="protein sequence ID" value="KAK1925758.1"/>
    <property type="molecule type" value="Genomic_DNA"/>
</dbReference>
<evidence type="ECO:0000256" key="8">
    <source>
        <dbReference type="ARBA" id="ARBA00023015"/>
    </source>
</evidence>
<dbReference type="SUPFAM" id="SSF57903">
    <property type="entry name" value="FYVE/PHD zinc finger"/>
    <property type="match status" value="1"/>
</dbReference>
<feature type="site" description="Histone H3K4me3 binding" evidence="11">
    <location>
        <position position="273"/>
    </location>
</feature>
<dbReference type="InterPro" id="IPR001965">
    <property type="entry name" value="Znf_PHD"/>
</dbReference>
<dbReference type="Gene3D" id="3.30.40.10">
    <property type="entry name" value="Zinc/RING finger domain, C3HC4 (zinc finger)"/>
    <property type="match status" value="1"/>
</dbReference>
<feature type="binding site" evidence="12">
    <location>
        <position position="301"/>
    </location>
    <ligand>
        <name>Zn(2+)</name>
        <dbReference type="ChEBI" id="CHEBI:29105"/>
        <label>1</label>
    </ligand>
</feature>
<feature type="domain" description="PHD-type" evidence="16">
    <location>
        <begin position="271"/>
        <end position="321"/>
    </location>
</feature>
<comment type="function">
    <text evidence="14">Component of an histone acetyltransferase complex.</text>
</comment>
<feature type="binding site" evidence="12">
    <location>
        <position position="292"/>
    </location>
    <ligand>
        <name>Zn(2+)</name>
        <dbReference type="ChEBI" id="CHEBI:29105"/>
        <label>2</label>
    </ligand>
</feature>
<evidence type="ECO:0000256" key="7">
    <source>
        <dbReference type="ARBA" id="ARBA00022853"/>
    </source>
</evidence>
<feature type="site" description="Histone H3K4me3 binding" evidence="11">
    <location>
        <position position="288"/>
    </location>
</feature>
<keyword evidence="4 12" id="KW-0479">Metal-binding</keyword>
<comment type="caution">
    <text evidence="17">The sequence shown here is derived from an EMBL/GenBank/DDBJ whole genome shotgun (WGS) entry which is preliminary data.</text>
</comment>
<accession>A0AAD9FTB2</accession>
<evidence type="ECO:0000256" key="14">
    <source>
        <dbReference type="RuleBase" id="RU361213"/>
    </source>
</evidence>
<dbReference type="Pfam" id="PF12998">
    <property type="entry name" value="ING"/>
    <property type="match status" value="1"/>
</dbReference>
<evidence type="ECO:0000256" key="1">
    <source>
        <dbReference type="ARBA" id="ARBA00004123"/>
    </source>
</evidence>
<dbReference type="GO" id="GO:0006325">
    <property type="term" value="P:chromatin organization"/>
    <property type="evidence" value="ECO:0007669"/>
    <property type="project" value="UniProtKB-KW"/>
</dbReference>
<feature type="binding site" evidence="12">
    <location>
        <position position="274"/>
    </location>
    <ligand>
        <name>Zn(2+)</name>
        <dbReference type="ChEBI" id="CHEBI:29105"/>
        <label>1</label>
    </ligand>
</feature>
<dbReference type="PANTHER" id="PTHR10333">
    <property type="entry name" value="INHIBITOR OF GROWTH PROTEIN"/>
    <property type="match status" value="1"/>
</dbReference>
<feature type="binding site" evidence="12">
    <location>
        <position position="315"/>
    </location>
    <ligand>
        <name>Zn(2+)</name>
        <dbReference type="ChEBI" id="CHEBI:29105"/>
        <label>2</label>
    </ligand>
</feature>
<dbReference type="InterPro" id="IPR024610">
    <property type="entry name" value="ING_N_histone-binding"/>
</dbReference>
<dbReference type="InterPro" id="IPR019787">
    <property type="entry name" value="Znf_PHD-finger"/>
</dbReference>
<evidence type="ECO:0000256" key="3">
    <source>
        <dbReference type="ARBA" id="ARBA00022604"/>
    </source>
</evidence>
<keyword evidence="6 12" id="KW-0862">Zinc</keyword>
<keyword evidence="10 14" id="KW-0539">Nucleus</keyword>
<comment type="domain">
    <text evidence="14">The PHD-type zinc finger mediates the binding to H3K4me3.</text>
</comment>
<keyword evidence="3" id="KW-0341">Growth regulation</keyword>
<protein>
    <recommendedName>
        <fullName evidence="14">Chromatin modification-related protein</fullName>
    </recommendedName>
</protein>
<keyword evidence="8" id="KW-0805">Transcription regulation</keyword>